<name>A0ABV8CK48_9GAMM</name>
<evidence type="ECO:0000259" key="1">
    <source>
        <dbReference type="SMART" id="SM00852"/>
    </source>
</evidence>
<sequence length="386" mass="43004">MIIEIIATGDEVLTGFTVDTNSAWLSQRLLEQGCQVRRRHTVGDRMDDLVAILQERSQVADVLLVNGGLGPTSDDKTTEAAARAAGVDLQLHQDWLALLLQRYASRGRSMPESNRKQAMLPDGASMIDNPVGTACGFHMQIGRARCYFTPGVPSEFKLMVDEHIIPDIKHYLNVAQTEVRRFFTFGVSESTLSDRLDTQTWPAHIDLGYRSSMPIIELKLISQNAAATDFEQAERQLLAVIEPYLIARDELEHAATIRHLLGARPLRICEDATRGRLMTHLGTALPHLAGSLEPLADTAESLRNHFAAETDLMVAVGRESDSGYPILLKDGCRVWAQTLKPWTKNLVLRQEVIAFAASEMLRRYLAGLNVITEYEALQRSELIEPH</sequence>
<accession>A0ABV8CK48</accession>
<dbReference type="RefSeq" id="WP_377150652.1">
    <property type="nucleotide sequence ID" value="NZ_JBHSAF010000002.1"/>
</dbReference>
<proteinExistence type="predicted"/>
<organism evidence="2 3">
    <name type="scientific">Pseudaeromonas sharmana</name>
    <dbReference type="NCBI Taxonomy" id="328412"/>
    <lineage>
        <taxon>Bacteria</taxon>
        <taxon>Pseudomonadati</taxon>
        <taxon>Pseudomonadota</taxon>
        <taxon>Gammaproteobacteria</taxon>
        <taxon>Aeromonadales</taxon>
        <taxon>Aeromonadaceae</taxon>
        <taxon>Pseudaeromonas</taxon>
    </lineage>
</organism>
<comment type="caution">
    <text evidence="2">The sequence shown here is derived from an EMBL/GenBank/DDBJ whole genome shotgun (WGS) entry which is preliminary data.</text>
</comment>
<feature type="domain" description="MoaB/Mog" evidence="1">
    <location>
        <begin position="4"/>
        <end position="171"/>
    </location>
</feature>
<dbReference type="PANTHER" id="PTHR13939:SF0">
    <property type="entry name" value="NMN AMIDOHYDROLASE-LIKE PROTEIN YFAY"/>
    <property type="match status" value="1"/>
</dbReference>
<evidence type="ECO:0000313" key="3">
    <source>
        <dbReference type="Proteomes" id="UP001595692"/>
    </source>
</evidence>
<gene>
    <name evidence="2" type="ORF">ACFOSS_03450</name>
</gene>
<dbReference type="SUPFAM" id="SSF53218">
    <property type="entry name" value="Molybdenum cofactor biosynthesis proteins"/>
    <property type="match status" value="1"/>
</dbReference>
<dbReference type="InterPro" id="IPR001453">
    <property type="entry name" value="MoaB/Mog_dom"/>
</dbReference>
<dbReference type="Gene3D" id="3.40.980.10">
    <property type="entry name" value="MoaB/Mog-like domain"/>
    <property type="match status" value="1"/>
</dbReference>
<protein>
    <submittedName>
        <fullName evidence="2">CinA family nicotinamide mononucleotide deamidase-related protein</fullName>
    </submittedName>
</protein>
<dbReference type="NCBIfam" id="TIGR00200">
    <property type="entry name" value="cinA_nterm"/>
    <property type="match status" value="1"/>
</dbReference>
<dbReference type="CDD" id="cd00885">
    <property type="entry name" value="cinA"/>
    <property type="match status" value="1"/>
</dbReference>
<dbReference type="InterPro" id="IPR008135">
    <property type="entry name" value="Competence-induced_CinA"/>
</dbReference>
<evidence type="ECO:0000313" key="2">
    <source>
        <dbReference type="EMBL" id="MFC3912524.1"/>
    </source>
</evidence>
<dbReference type="EMBL" id="JBHSAF010000002">
    <property type="protein sequence ID" value="MFC3912524.1"/>
    <property type="molecule type" value="Genomic_DNA"/>
</dbReference>
<keyword evidence="3" id="KW-1185">Reference proteome</keyword>
<dbReference type="Proteomes" id="UP001595692">
    <property type="component" value="Unassembled WGS sequence"/>
</dbReference>
<dbReference type="PANTHER" id="PTHR13939">
    <property type="entry name" value="NICOTINAMIDE-NUCLEOTIDE AMIDOHYDROLASE PNCC"/>
    <property type="match status" value="1"/>
</dbReference>
<dbReference type="SMART" id="SM00852">
    <property type="entry name" value="MoCF_biosynth"/>
    <property type="match status" value="1"/>
</dbReference>
<dbReference type="InterPro" id="IPR050101">
    <property type="entry name" value="CinA"/>
</dbReference>
<dbReference type="Pfam" id="PF00994">
    <property type="entry name" value="MoCF_biosynth"/>
    <property type="match status" value="1"/>
</dbReference>
<reference evidence="3" key="1">
    <citation type="journal article" date="2019" name="Int. J. Syst. Evol. Microbiol.">
        <title>The Global Catalogue of Microorganisms (GCM) 10K type strain sequencing project: providing services to taxonomists for standard genome sequencing and annotation.</title>
        <authorList>
            <consortium name="The Broad Institute Genomics Platform"/>
            <consortium name="The Broad Institute Genome Sequencing Center for Infectious Disease"/>
            <person name="Wu L."/>
            <person name="Ma J."/>
        </authorList>
    </citation>
    <scope>NUCLEOTIDE SEQUENCE [LARGE SCALE GENOMIC DNA]</scope>
    <source>
        <strain evidence="3">CCUG 54939</strain>
    </source>
</reference>
<dbReference type="InterPro" id="IPR036425">
    <property type="entry name" value="MoaB/Mog-like_dom_sf"/>
</dbReference>